<dbReference type="EC" id="3.5.4.9" evidence="3"/>
<dbReference type="Proteomes" id="UP000278733">
    <property type="component" value="Chromosome"/>
</dbReference>
<dbReference type="CDD" id="cd01080">
    <property type="entry name" value="NAD_bind_m-THF_DH_Cyclohyd"/>
    <property type="match status" value="1"/>
</dbReference>
<keyword evidence="9 14" id="KW-0560">Oxidoreductase</keyword>
<dbReference type="FunFam" id="3.40.50.720:FF:000006">
    <property type="entry name" value="Bifunctional protein FolD"/>
    <property type="match status" value="1"/>
</dbReference>
<evidence type="ECO:0000256" key="6">
    <source>
        <dbReference type="ARBA" id="ARBA00022755"/>
    </source>
</evidence>
<protein>
    <recommendedName>
        <fullName evidence="3">methenyltetrahydrofolate cyclohydrolase</fullName>
        <ecNumber evidence="3">3.5.4.9</ecNumber>
    </recommendedName>
</protein>
<evidence type="ECO:0000259" key="13">
    <source>
        <dbReference type="Pfam" id="PF02882"/>
    </source>
</evidence>
<dbReference type="PRINTS" id="PR00085">
    <property type="entry name" value="THFDHDRGNASE"/>
</dbReference>
<dbReference type="SUPFAM" id="SSF51735">
    <property type="entry name" value="NAD(P)-binding Rossmann-fold domains"/>
    <property type="match status" value="1"/>
</dbReference>
<keyword evidence="5" id="KW-0028">Amino-acid biosynthesis</keyword>
<dbReference type="AlphaFoldDB" id="A0A448MLB3"/>
<sequence>MVQLPLPKQINSEAIIERIDPKKDVDGFHPYNVGHLCQRIPTLRACTPYGVMKLLETTGIDLHGKHAVIVGASNIVGRPMSLELLLAGATVTVTHRFTKDLENHVRQADILVVAVGKPNLVPGEWVKEGAVVIDVGINRIEGKLVGDIGFEAAAQKQVILPLFQVG</sequence>
<dbReference type="InterPro" id="IPR000672">
    <property type="entry name" value="THF_DH/CycHdrlase"/>
</dbReference>
<evidence type="ECO:0000313" key="15">
    <source>
        <dbReference type="Proteomes" id="UP000278733"/>
    </source>
</evidence>
<dbReference type="GO" id="GO:0005829">
    <property type="term" value="C:cytosol"/>
    <property type="evidence" value="ECO:0007669"/>
    <property type="project" value="TreeGrafter"/>
</dbReference>
<dbReference type="GO" id="GO:0009086">
    <property type="term" value="P:methionine biosynthetic process"/>
    <property type="evidence" value="ECO:0007669"/>
    <property type="project" value="UniProtKB-KW"/>
</dbReference>
<keyword evidence="7" id="KW-0378">Hydrolase</keyword>
<keyword evidence="12" id="KW-0511">Multifunctional enzyme</keyword>
<keyword evidence="8" id="KW-0521">NADP</keyword>
<evidence type="ECO:0000256" key="12">
    <source>
        <dbReference type="ARBA" id="ARBA00023268"/>
    </source>
</evidence>
<evidence type="ECO:0000256" key="7">
    <source>
        <dbReference type="ARBA" id="ARBA00022801"/>
    </source>
</evidence>
<dbReference type="SUPFAM" id="SSF53223">
    <property type="entry name" value="Aminoacid dehydrogenase-like, N-terminal domain"/>
    <property type="match status" value="1"/>
</dbReference>
<evidence type="ECO:0000256" key="2">
    <source>
        <dbReference type="ARBA" id="ARBA00011738"/>
    </source>
</evidence>
<evidence type="ECO:0000256" key="1">
    <source>
        <dbReference type="ARBA" id="ARBA00004777"/>
    </source>
</evidence>
<name>A0A448MLB3_9PAST</name>
<dbReference type="Pfam" id="PF02882">
    <property type="entry name" value="THF_DHG_CYH_C"/>
    <property type="match status" value="1"/>
</dbReference>
<evidence type="ECO:0000256" key="10">
    <source>
        <dbReference type="ARBA" id="ARBA00023102"/>
    </source>
</evidence>
<dbReference type="GO" id="GO:0004488">
    <property type="term" value="F:methylenetetrahydrofolate dehydrogenase (NADP+) activity"/>
    <property type="evidence" value="ECO:0007669"/>
    <property type="project" value="InterPro"/>
</dbReference>
<evidence type="ECO:0000256" key="9">
    <source>
        <dbReference type="ARBA" id="ARBA00023002"/>
    </source>
</evidence>
<dbReference type="EMBL" id="LR134405">
    <property type="protein sequence ID" value="VEH65866.1"/>
    <property type="molecule type" value="Genomic_DNA"/>
</dbReference>
<comment type="pathway">
    <text evidence="1">One-carbon metabolism; tetrahydrofolate interconversion.</text>
</comment>
<keyword evidence="6" id="KW-0658">Purine biosynthesis</keyword>
<evidence type="ECO:0000256" key="5">
    <source>
        <dbReference type="ARBA" id="ARBA00022605"/>
    </source>
</evidence>
<dbReference type="InterPro" id="IPR046346">
    <property type="entry name" value="Aminoacid_DH-like_N_sf"/>
</dbReference>
<evidence type="ECO:0000256" key="11">
    <source>
        <dbReference type="ARBA" id="ARBA00023167"/>
    </source>
</evidence>
<reference evidence="14 15" key="1">
    <citation type="submission" date="2018-12" db="EMBL/GenBank/DDBJ databases">
        <authorList>
            <consortium name="Pathogen Informatics"/>
        </authorList>
    </citation>
    <scope>NUCLEOTIDE SEQUENCE [LARGE SCALE GENOMIC DNA]</scope>
    <source>
        <strain evidence="14 15">NCTC8284</strain>
    </source>
</reference>
<dbReference type="GO" id="GO:0004477">
    <property type="term" value="F:methenyltetrahydrofolate cyclohydrolase activity"/>
    <property type="evidence" value="ECO:0007669"/>
    <property type="project" value="UniProtKB-EC"/>
</dbReference>
<comment type="subunit">
    <text evidence="2">Homodimer.</text>
</comment>
<dbReference type="GO" id="GO:0000105">
    <property type="term" value="P:L-histidine biosynthetic process"/>
    <property type="evidence" value="ECO:0007669"/>
    <property type="project" value="UniProtKB-KW"/>
</dbReference>
<organism evidence="14 15">
    <name type="scientific">Rodentibacter pneumotropicus</name>
    <dbReference type="NCBI Taxonomy" id="758"/>
    <lineage>
        <taxon>Bacteria</taxon>
        <taxon>Pseudomonadati</taxon>
        <taxon>Pseudomonadota</taxon>
        <taxon>Gammaproteobacteria</taxon>
        <taxon>Pasteurellales</taxon>
        <taxon>Pasteurellaceae</taxon>
        <taxon>Rodentibacter</taxon>
    </lineage>
</organism>
<proteinExistence type="predicted"/>
<evidence type="ECO:0000313" key="14">
    <source>
        <dbReference type="EMBL" id="VEH65866.1"/>
    </source>
</evidence>
<evidence type="ECO:0000256" key="3">
    <source>
        <dbReference type="ARBA" id="ARBA00012776"/>
    </source>
</evidence>
<dbReference type="GO" id="GO:0035999">
    <property type="term" value="P:tetrahydrofolate interconversion"/>
    <property type="evidence" value="ECO:0007669"/>
    <property type="project" value="TreeGrafter"/>
</dbReference>
<dbReference type="PANTHER" id="PTHR48099">
    <property type="entry name" value="C-1-TETRAHYDROFOLATE SYNTHASE, CYTOPLASMIC-RELATED"/>
    <property type="match status" value="1"/>
</dbReference>
<keyword evidence="10" id="KW-0368">Histidine biosynthesis</keyword>
<dbReference type="GO" id="GO:0006164">
    <property type="term" value="P:purine nucleotide biosynthetic process"/>
    <property type="evidence" value="ECO:0007669"/>
    <property type="project" value="UniProtKB-KW"/>
</dbReference>
<dbReference type="InterPro" id="IPR020631">
    <property type="entry name" value="THF_DH/CycHdrlase_NAD-bd_dom"/>
</dbReference>
<dbReference type="KEGG" id="rpne:NCTC8284_01018"/>
<dbReference type="STRING" id="758.GCA_000730685_00538"/>
<keyword evidence="4" id="KW-0554">One-carbon metabolism</keyword>
<dbReference type="PANTHER" id="PTHR48099:SF5">
    <property type="entry name" value="C-1-TETRAHYDROFOLATE SYNTHASE, CYTOPLASMIC"/>
    <property type="match status" value="1"/>
</dbReference>
<dbReference type="Gene3D" id="3.40.50.720">
    <property type="entry name" value="NAD(P)-binding Rossmann-like Domain"/>
    <property type="match status" value="1"/>
</dbReference>
<evidence type="ECO:0000256" key="8">
    <source>
        <dbReference type="ARBA" id="ARBA00022857"/>
    </source>
</evidence>
<dbReference type="InterPro" id="IPR036291">
    <property type="entry name" value="NAD(P)-bd_dom_sf"/>
</dbReference>
<feature type="domain" description="Tetrahydrofolate dehydrogenase/cyclohydrolase NAD(P)-binding" evidence="13">
    <location>
        <begin position="45"/>
        <end position="157"/>
    </location>
</feature>
<accession>A0A448MLB3</accession>
<gene>
    <name evidence="14" type="primary">folD</name>
    <name evidence="14" type="ORF">NCTC8284_01018</name>
</gene>
<evidence type="ECO:0000256" key="4">
    <source>
        <dbReference type="ARBA" id="ARBA00022563"/>
    </source>
</evidence>
<keyword evidence="11" id="KW-0486">Methionine biosynthesis</keyword>
<dbReference type="Gene3D" id="3.40.50.10860">
    <property type="entry name" value="Leucine Dehydrogenase, chain A, domain 1"/>
    <property type="match status" value="1"/>
</dbReference>